<evidence type="ECO:0000256" key="3">
    <source>
        <dbReference type="ARBA" id="ARBA00012966"/>
    </source>
</evidence>
<dbReference type="InterPro" id="IPR001564">
    <property type="entry name" value="Nucleoside_diP_kinase"/>
</dbReference>
<evidence type="ECO:0000256" key="4">
    <source>
        <dbReference type="ARBA" id="ARBA00017632"/>
    </source>
</evidence>
<keyword evidence="12" id="KW-0597">Phosphoprotein</keyword>
<gene>
    <name evidence="12" type="primary">ndk</name>
    <name evidence="16" type="ORF">CBF27_08550</name>
</gene>
<keyword evidence="8 12" id="KW-0418">Kinase</keyword>
<dbReference type="SMART" id="SM00562">
    <property type="entry name" value="NDK"/>
    <property type="match status" value="1"/>
</dbReference>
<reference evidence="16 17" key="1">
    <citation type="submission" date="2017-05" db="EMBL/GenBank/DDBJ databases">
        <title>Vagococcus spp. assemblies.</title>
        <authorList>
            <person name="Gulvik C.A."/>
        </authorList>
    </citation>
    <scope>NUCLEOTIDE SEQUENCE [LARGE SCALE GENOMIC DNA]</scope>
    <source>
        <strain evidence="16 17">LMG 24798</strain>
    </source>
</reference>
<comment type="function">
    <text evidence="12">Major role in the synthesis of nucleoside triphosphates other than ATP. The ATP gamma phosphate is transferred to the NDP beta phosphate via a ping-pong mechanism, using a phosphorylated active-site intermediate.</text>
</comment>
<dbReference type="Pfam" id="PF00334">
    <property type="entry name" value="NDK"/>
    <property type="match status" value="1"/>
</dbReference>
<feature type="binding site" evidence="12 13">
    <location>
        <position position="92"/>
    </location>
    <ligand>
        <name>ATP</name>
        <dbReference type="ChEBI" id="CHEBI:30616"/>
    </ligand>
</feature>
<dbReference type="HAMAP" id="MF_00451">
    <property type="entry name" value="NDP_kinase"/>
    <property type="match status" value="1"/>
</dbReference>
<dbReference type="RefSeq" id="WP_126813900.1">
    <property type="nucleotide sequence ID" value="NZ_NGKC01000009.1"/>
</dbReference>
<dbReference type="Proteomes" id="UP000286773">
    <property type="component" value="Unassembled WGS sequence"/>
</dbReference>
<dbReference type="AlphaFoldDB" id="A0A430ASV7"/>
<dbReference type="GO" id="GO:0005737">
    <property type="term" value="C:cytoplasm"/>
    <property type="evidence" value="ECO:0007669"/>
    <property type="project" value="UniProtKB-SubCell"/>
</dbReference>
<evidence type="ECO:0000313" key="16">
    <source>
        <dbReference type="EMBL" id="RSU11142.1"/>
    </source>
</evidence>
<feature type="binding site" evidence="12 13">
    <location>
        <position position="86"/>
    </location>
    <ligand>
        <name>ATP</name>
        <dbReference type="ChEBI" id="CHEBI:30616"/>
    </ligand>
</feature>
<comment type="caution">
    <text evidence="16">The sequence shown here is derived from an EMBL/GenBank/DDBJ whole genome shotgun (WGS) entry which is preliminary data.</text>
</comment>
<comment type="similarity">
    <text evidence="2 12 13 14">Belongs to the NDK family.</text>
</comment>
<evidence type="ECO:0000256" key="11">
    <source>
        <dbReference type="ARBA" id="ARBA00023080"/>
    </source>
</evidence>
<evidence type="ECO:0000256" key="1">
    <source>
        <dbReference type="ARBA" id="ARBA00001946"/>
    </source>
</evidence>
<evidence type="ECO:0000256" key="2">
    <source>
        <dbReference type="ARBA" id="ARBA00008142"/>
    </source>
</evidence>
<evidence type="ECO:0000313" key="17">
    <source>
        <dbReference type="Proteomes" id="UP000286773"/>
    </source>
</evidence>
<dbReference type="InterPro" id="IPR036850">
    <property type="entry name" value="NDK-like_dom_sf"/>
</dbReference>
<accession>A0A430ASV7</accession>
<organism evidence="16 17">
    <name type="scientific">Vagococcus acidifermentans</name>
    <dbReference type="NCBI Taxonomy" id="564710"/>
    <lineage>
        <taxon>Bacteria</taxon>
        <taxon>Bacillati</taxon>
        <taxon>Bacillota</taxon>
        <taxon>Bacilli</taxon>
        <taxon>Lactobacillales</taxon>
        <taxon>Enterococcaceae</taxon>
        <taxon>Vagococcus</taxon>
    </lineage>
</organism>
<dbReference type="GO" id="GO:0004550">
    <property type="term" value="F:nucleoside diphosphate kinase activity"/>
    <property type="evidence" value="ECO:0007669"/>
    <property type="project" value="UniProtKB-UniRule"/>
</dbReference>
<keyword evidence="5 12" id="KW-0808">Transferase</keyword>
<dbReference type="Gene3D" id="3.30.70.141">
    <property type="entry name" value="Nucleoside diphosphate kinase-like domain"/>
    <property type="match status" value="1"/>
</dbReference>
<keyword evidence="11 12" id="KW-0546">Nucleotide metabolism</keyword>
<comment type="subunit">
    <text evidence="12">Homotetramer.</text>
</comment>
<dbReference type="CDD" id="cd04413">
    <property type="entry name" value="NDPk_I"/>
    <property type="match status" value="1"/>
</dbReference>
<dbReference type="FunFam" id="3.30.70.141:FF:000003">
    <property type="entry name" value="Nucleoside diphosphate kinase"/>
    <property type="match status" value="1"/>
</dbReference>
<dbReference type="PROSITE" id="PS51374">
    <property type="entry name" value="NDPK_LIKE"/>
    <property type="match status" value="1"/>
</dbReference>
<keyword evidence="12" id="KW-0963">Cytoplasm</keyword>
<feature type="binding site" evidence="12 13">
    <location>
        <position position="58"/>
    </location>
    <ligand>
        <name>ATP</name>
        <dbReference type="ChEBI" id="CHEBI:30616"/>
    </ligand>
</feature>
<dbReference type="GO" id="GO:0005524">
    <property type="term" value="F:ATP binding"/>
    <property type="evidence" value="ECO:0007669"/>
    <property type="project" value="UniProtKB-UniRule"/>
</dbReference>
<comment type="cofactor">
    <cofactor evidence="1 12">
        <name>Mg(2+)</name>
        <dbReference type="ChEBI" id="CHEBI:18420"/>
    </cofactor>
</comment>
<sequence length="136" mass="15126">MNEQTLVIIKPDGVARRLTGRIIQRLEDKGLTITDIKMTTMTAELAKEHYQHLQGRPFFDELIAFMTSGPVVYLIIEGPQAVAVVRRMIGATNSLEAEPGTIRGDFGLSGTQNIIHASDTPENARLELLRFFTQSD</sequence>
<dbReference type="NCBIfam" id="NF001908">
    <property type="entry name" value="PRK00668.1"/>
    <property type="match status" value="1"/>
</dbReference>
<keyword evidence="10 12" id="KW-0460">Magnesium</keyword>
<comment type="subcellular location">
    <subcellularLocation>
        <location evidence="12">Cytoplasm</location>
    </subcellularLocation>
</comment>
<name>A0A430ASV7_9ENTE</name>
<evidence type="ECO:0000256" key="5">
    <source>
        <dbReference type="ARBA" id="ARBA00022679"/>
    </source>
</evidence>
<dbReference type="PANTHER" id="PTHR11349">
    <property type="entry name" value="NUCLEOSIDE DIPHOSPHATE KINASE"/>
    <property type="match status" value="1"/>
</dbReference>
<evidence type="ECO:0000256" key="10">
    <source>
        <dbReference type="ARBA" id="ARBA00022842"/>
    </source>
</evidence>
<keyword evidence="7 12" id="KW-0547">Nucleotide-binding</keyword>
<dbReference type="GO" id="GO:0006241">
    <property type="term" value="P:CTP biosynthetic process"/>
    <property type="evidence" value="ECO:0007669"/>
    <property type="project" value="UniProtKB-UniRule"/>
</dbReference>
<dbReference type="OrthoDB" id="9801161at2"/>
<dbReference type="EC" id="2.7.4.6" evidence="3 12"/>
<protein>
    <recommendedName>
        <fullName evidence="4 12">Nucleoside diphosphate kinase</fullName>
        <shortName evidence="12">NDK</shortName>
        <shortName evidence="12">NDP kinase</shortName>
        <ecNumber evidence="3 12">2.7.4.6</ecNumber>
    </recommendedName>
    <alternativeName>
        <fullName evidence="12">Nucleoside-2-P kinase</fullName>
    </alternativeName>
</protein>
<proteinExistence type="inferred from homology"/>
<evidence type="ECO:0000256" key="9">
    <source>
        <dbReference type="ARBA" id="ARBA00022840"/>
    </source>
</evidence>
<dbReference type="GO" id="GO:0046872">
    <property type="term" value="F:metal ion binding"/>
    <property type="evidence" value="ECO:0007669"/>
    <property type="project" value="UniProtKB-KW"/>
</dbReference>
<evidence type="ECO:0000256" key="12">
    <source>
        <dbReference type="HAMAP-Rule" id="MF_00451"/>
    </source>
</evidence>
<feature type="binding site" evidence="12 13">
    <location>
        <position position="103"/>
    </location>
    <ligand>
        <name>ATP</name>
        <dbReference type="ChEBI" id="CHEBI:30616"/>
    </ligand>
</feature>
<keyword evidence="9 12" id="KW-0067">ATP-binding</keyword>
<comment type="catalytic activity">
    <reaction evidence="12">
        <text>a 2'-deoxyribonucleoside 5'-diphosphate + ATP = a 2'-deoxyribonucleoside 5'-triphosphate + ADP</text>
        <dbReference type="Rhea" id="RHEA:44640"/>
        <dbReference type="ChEBI" id="CHEBI:30616"/>
        <dbReference type="ChEBI" id="CHEBI:61560"/>
        <dbReference type="ChEBI" id="CHEBI:73316"/>
        <dbReference type="ChEBI" id="CHEBI:456216"/>
        <dbReference type="EC" id="2.7.4.6"/>
    </reaction>
</comment>
<comment type="catalytic activity">
    <reaction evidence="12">
        <text>a ribonucleoside 5'-diphosphate + ATP = a ribonucleoside 5'-triphosphate + ADP</text>
        <dbReference type="Rhea" id="RHEA:18113"/>
        <dbReference type="ChEBI" id="CHEBI:30616"/>
        <dbReference type="ChEBI" id="CHEBI:57930"/>
        <dbReference type="ChEBI" id="CHEBI:61557"/>
        <dbReference type="ChEBI" id="CHEBI:456216"/>
        <dbReference type="EC" id="2.7.4.6"/>
    </reaction>
</comment>
<dbReference type="GO" id="GO:0006228">
    <property type="term" value="P:UTP biosynthetic process"/>
    <property type="evidence" value="ECO:0007669"/>
    <property type="project" value="UniProtKB-UniRule"/>
</dbReference>
<feature type="binding site" evidence="12 13">
    <location>
        <position position="10"/>
    </location>
    <ligand>
        <name>ATP</name>
        <dbReference type="ChEBI" id="CHEBI:30616"/>
    </ligand>
</feature>
<dbReference type="InterPro" id="IPR034907">
    <property type="entry name" value="NDK-like_dom"/>
</dbReference>
<feature type="domain" description="Nucleoside diphosphate kinase-like" evidence="15">
    <location>
        <begin position="2"/>
        <end position="136"/>
    </location>
</feature>
<evidence type="ECO:0000259" key="15">
    <source>
        <dbReference type="SMART" id="SM00562"/>
    </source>
</evidence>
<evidence type="ECO:0000256" key="13">
    <source>
        <dbReference type="PROSITE-ProRule" id="PRU00706"/>
    </source>
</evidence>
<evidence type="ECO:0000256" key="8">
    <source>
        <dbReference type="ARBA" id="ARBA00022777"/>
    </source>
</evidence>
<evidence type="ECO:0000256" key="7">
    <source>
        <dbReference type="ARBA" id="ARBA00022741"/>
    </source>
</evidence>
<keyword evidence="6 12" id="KW-0479">Metal-binding</keyword>
<dbReference type="GO" id="GO:0006183">
    <property type="term" value="P:GTP biosynthetic process"/>
    <property type="evidence" value="ECO:0007669"/>
    <property type="project" value="UniProtKB-UniRule"/>
</dbReference>
<keyword evidence="17" id="KW-1185">Reference proteome</keyword>
<evidence type="ECO:0000256" key="14">
    <source>
        <dbReference type="RuleBase" id="RU004011"/>
    </source>
</evidence>
<dbReference type="PRINTS" id="PR01243">
    <property type="entry name" value="NUCDPKINASE"/>
</dbReference>
<feature type="active site" description="Pros-phosphohistidine intermediate" evidence="12 13">
    <location>
        <position position="116"/>
    </location>
</feature>
<dbReference type="SUPFAM" id="SSF54919">
    <property type="entry name" value="Nucleoside diphosphate kinase, NDK"/>
    <property type="match status" value="1"/>
</dbReference>
<dbReference type="EMBL" id="NGKC01000009">
    <property type="protein sequence ID" value="RSU11142.1"/>
    <property type="molecule type" value="Genomic_DNA"/>
</dbReference>
<feature type="binding site" evidence="12 13">
    <location>
        <position position="113"/>
    </location>
    <ligand>
        <name>ATP</name>
        <dbReference type="ChEBI" id="CHEBI:30616"/>
    </ligand>
</feature>
<evidence type="ECO:0000256" key="6">
    <source>
        <dbReference type="ARBA" id="ARBA00022723"/>
    </source>
</evidence>